<dbReference type="KEGG" id="pfy:PFICI_02944"/>
<evidence type="ECO:0000256" key="1">
    <source>
        <dbReference type="SAM" id="MobiDB-lite"/>
    </source>
</evidence>
<sequence length="499" mass="58329">MASTNVASMEVSKEDIAMELACSFVKKYNINAEAMLKLADHLDEKEVKSQVPIVSFPKLVEMLLDVNREVPGWLTVSDVRLNHYTSLQFRIIIKVVEARYWLGETEQVLEHLLTWRIVFALPRNVHRQMMSKKDFQTIGSWKVFEYHHYSFGKAMLPYFYEDMPDSYKSLRETYFPDGIDDAMPAFRKHELQARAAIIKLEKRIKLLRDAKAITDDCSLQTKSHRMMFETTKAIMKTTYMADRWEQFTKTQKEYYQLPGVDVGLPYGVNLHTDYETNRAFVIENPQQRFEPFWWTVDALYGPIRWRPGSPWIDFLRNIRQDHPAFRTMRVSDLKPKEKPDEEDAGANDDSSDADLPPVEVRIPDSVASSFMYYASMYQFYKAQYDVNDPNGVTRPITYTDKQAERVAKRLSDGTGEPWWKVCKFEDPDEEMIDMAIPDIHQMTGRPRFDALGNLRFDYMGAVLRELKTGSPVSYYTLEQNMVTHRRNCDDDTPYGEDLQ</sequence>
<feature type="compositionally biased region" description="Basic and acidic residues" evidence="1">
    <location>
        <begin position="326"/>
        <end position="339"/>
    </location>
</feature>
<protein>
    <submittedName>
        <fullName evidence="2">Uncharacterized protein</fullName>
    </submittedName>
</protein>
<feature type="region of interest" description="Disordered" evidence="1">
    <location>
        <begin position="326"/>
        <end position="358"/>
    </location>
</feature>
<evidence type="ECO:0000313" key="3">
    <source>
        <dbReference type="Proteomes" id="UP000030651"/>
    </source>
</evidence>
<dbReference type="GeneID" id="19267957"/>
<evidence type="ECO:0000313" key="2">
    <source>
        <dbReference type="EMBL" id="ETS84919.1"/>
    </source>
</evidence>
<proteinExistence type="predicted"/>
<dbReference type="OrthoDB" id="4756725at2759"/>
<dbReference type="Proteomes" id="UP000030651">
    <property type="component" value="Unassembled WGS sequence"/>
</dbReference>
<dbReference type="RefSeq" id="XP_007829716.1">
    <property type="nucleotide sequence ID" value="XM_007831525.1"/>
</dbReference>
<keyword evidence="3" id="KW-1185">Reference proteome</keyword>
<organism evidence="2 3">
    <name type="scientific">Pestalotiopsis fici (strain W106-1 / CGMCC3.15140)</name>
    <dbReference type="NCBI Taxonomy" id="1229662"/>
    <lineage>
        <taxon>Eukaryota</taxon>
        <taxon>Fungi</taxon>
        <taxon>Dikarya</taxon>
        <taxon>Ascomycota</taxon>
        <taxon>Pezizomycotina</taxon>
        <taxon>Sordariomycetes</taxon>
        <taxon>Xylariomycetidae</taxon>
        <taxon>Amphisphaeriales</taxon>
        <taxon>Sporocadaceae</taxon>
        <taxon>Pestalotiopsis</taxon>
    </lineage>
</organism>
<feature type="compositionally biased region" description="Acidic residues" evidence="1">
    <location>
        <begin position="340"/>
        <end position="352"/>
    </location>
</feature>
<gene>
    <name evidence="2" type="ORF">PFICI_02944</name>
</gene>
<dbReference type="HOGENOM" id="CLU_546413_0_0_1"/>
<dbReference type="InParanoid" id="W3XFY5"/>
<dbReference type="EMBL" id="KI912110">
    <property type="protein sequence ID" value="ETS84919.1"/>
    <property type="molecule type" value="Genomic_DNA"/>
</dbReference>
<dbReference type="AlphaFoldDB" id="W3XFY5"/>
<name>W3XFY5_PESFW</name>
<reference evidence="3" key="1">
    <citation type="journal article" date="2015" name="BMC Genomics">
        <title>Genomic and transcriptomic analysis of the endophytic fungus Pestalotiopsis fici reveals its lifestyle and high potential for synthesis of natural products.</title>
        <authorList>
            <person name="Wang X."/>
            <person name="Zhang X."/>
            <person name="Liu L."/>
            <person name="Xiang M."/>
            <person name="Wang W."/>
            <person name="Sun X."/>
            <person name="Che Y."/>
            <person name="Guo L."/>
            <person name="Liu G."/>
            <person name="Guo L."/>
            <person name="Wang C."/>
            <person name="Yin W.B."/>
            <person name="Stadler M."/>
            <person name="Zhang X."/>
            <person name="Liu X."/>
        </authorList>
    </citation>
    <scope>NUCLEOTIDE SEQUENCE [LARGE SCALE GENOMIC DNA]</scope>
    <source>
        <strain evidence="3">W106-1 / CGMCC3.15140</strain>
    </source>
</reference>
<accession>W3XFY5</accession>
<dbReference type="OMA" id="THMISAV"/>